<dbReference type="InterPro" id="IPR004843">
    <property type="entry name" value="Calcineurin-like_PHP"/>
</dbReference>
<dbReference type="KEGG" id="cbak:DA792_09780"/>
<keyword evidence="1" id="KW-0378">Hydrolase</keyword>
<organism evidence="4 5">
    <name type="scientific">Celeribacter baekdonensis</name>
    <dbReference type="NCBI Taxonomy" id="875171"/>
    <lineage>
        <taxon>Bacteria</taxon>
        <taxon>Pseudomonadati</taxon>
        <taxon>Pseudomonadota</taxon>
        <taxon>Alphaproteobacteria</taxon>
        <taxon>Rhodobacterales</taxon>
        <taxon>Roseobacteraceae</taxon>
        <taxon>Celeribacter</taxon>
    </lineage>
</organism>
<dbReference type="InterPro" id="IPR050535">
    <property type="entry name" value="DNA_Repair-Maintenance_Comp"/>
</dbReference>
<dbReference type="GO" id="GO:0004527">
    <property type="term" value="F:exonuclease activity"/>
    <property type="evidence" value="ECO:0007669"/>
    <property type="project" value="UniProtKB-KW"/>
</dbReference>
<dbReference type="SUPFAM" id="SSF56300">
    <property type="entry name" value="Metallo-dependent phosphatases"/>
    <property type="match status" value="1"/>
</dbReference>
<name>A0A2R4M295_9RHOB</name>
<reference evidence="4 5" key="1">
    <citation type="submission" date="2018-03" db="EMBL/GenBank/DDBJ databases">
        <title>The Complete Genome of Celeribacter baekdonensis strain LH4, a Thiosulfate-Oxidizing Alphaproteobacterium Isolated from Gulf of Mexico Continental Slope Sediments.</title>
        <authorList>
            <person name="Flood B.E."/>
            <person name="Bailey J.V."/>
            <person name="Leprich D."/>
        </authorList>
    </citation>
    <scope>NUCLEOTIDE SEQUENCE [LARGE SCALE GENOMIC DNA]</scope>
    <source>
        <strain evidence="4 5">LH4</strain>
    </source>
</reference>
<dbReference type="Pfam" id="PF00149">
    <property type="entry name" value="Metallophos"/>
    <property type="match status" value="1"/>
</dbReference>
<keyword evidence="4" id="KW-0269">Exonuclease</keyword>
<dbReference type="PANTHER" id="PTHR30337">
    <property type="entry name" value="COMPONENT OF ATP-DEPENDENT DSDNA EXONUCLEASE"/>
    <property type="match status" value="1"/>
</dbReference>
<dbReference type="AlphaFoldDB" id="A0A2R4M295"/>
<sequence length="441" mass="47931">MLQRVFEGPNDGVNHGGHFNMVGEDEVGVEQHGRRRRTCSGRAGKGSHIMRLLVSADIHLGSPIRSVALRNPDLGDRLKQASRDSFAEIVDLAILEQVEALVLAGDIFDNGYPDLKTRAFLITQLARAAEAGVPTVLIRGNHDALLDYRAQGDLGPDIHLLHKAAPTVEIDGIAFHGLSFDAAHVAKSFLPEYPRPVPGKRNVGLMHSSLDGAPGHDPYAPCAERDLMAHGFDLWCLGHIHAPFERRDGPVLAVMPGIPQPRHFGERSGGTVTLVTLGEGVPEFERRAIGHLGFCDCALDLSACSDQQEVLRRLREALMSVQQPGRDRAVRLRVTSDRYDTTLVTELAQEILEGIDGVFLDKVKSTPPPLNPGAVADDLVRLMQDELREDGFRQAALQQLEDLRLALPSDIMDALDEGELDALLADAIAEVSLSLHAGGLK</sequence>
<evidence type="ECO:0000259" key="3">
    <source>
        <dbReference type="Pfam" id="PF00149"/>
    </source>
</evidence>
<gene>
    <name evidence="4" type="ORF">DA792_09780</name>
</gene>
<evidence type="ECO:0000313" key="4">
    <source>
        <dbReference type="EMBL" id="AVW91334.1"/>
    </source>
</evidence>
<dbReference type="InterPro" id="IPR029052">
    <property type="entry name" value="Metallo-depent_PP-like"/>
</dbReference>
<dbReference type="InterPro" id="IPR041796">
    <property type="entry name" value="Mre11_N"/>
</dbReference>
<feature type="region of interest" description="Disordered" evidence="2">
    <location>
        <begin position="1"/>
        <end position="20"/>
    </location>
</feature>
<dbReference type="PANTHER" id="PTHR30337:SF7">
    <property type="entry name" value="PHOSPHOESTERASE"/>
    <property type="match status" value="1"/>
</dbReference>
<dbReference type="Gene3D" id="3.60.21.10">
    <property type="match status" value="1"/>
</dbReference>
<dbReference type="CDD" id="cd00840">
    <property type="entry name" value="MPP_Mre11_N"/>
    <property type="match status" value="1"/>
</dbReference>
<protein>
    <submittedName>
        <fullName evidence="4">DNA repair exonuclease</fullName>
    </submittedName>
</protein>
<dbReference type="Proteomes" id="UP000241447">
    <property type="component" value="Chromosome"/>
</dbReference>
<accession>A0A2R4M295</accession>
<feature type="domain" description="Calcineurin-like phosphoesterase" evidence="3">
    <location>
        <begin position="50"/>
        <end position="243"/>
    </location>
</feature>
<dbReference type="EMBL" id="CP028475">
    <property type="protein sequence ID" value="AVW91334.1"/>
    <property type="molecule type" value="Genomic_DNA"/>
</dbReference>
<evidence type="ECO:0000256" key="1">
    <source>
        <dbReference type="ARBA" id="ARBA00022801"/>
    </source>
</evidence>
<keyword evidence="4" id="KW-0540">Nuclease</keyword>
<evidence type="ECO:0000256" key="2">
    <source>
        <dbReference type="SAM" id="MobiDB-lite"/>
    </source>
</evidence>
<proteinExistence type="predicted"/>
<evidence type="ECO:0000313" key="5">
    <source>
        <dbReference type="Proteomes" id="UP000241447"/>
    </source>
</evidence>